<accession>A0ABP9D3B2</accession>
<evidence type="ECO:0000259" key="8">
    <source>
        <dbReference type="Pfam" id="PF01330"/>
    </source>
</evidence>
<dbReference type="Gene3D" id="1.10.8.10">
    <property type="entry name" value="DNA helicase RuvA subunit, C-terminal domain"/>
    <property type="match status" value="1"/>
</dbReference>
<dbReference type="Pfam" id="PF14520">
    <property type="entry name" value="HHH_5"/>
    <property type="match status" value="1"/>
</dbReference>
<keyword evidence="11" id="KW-1185">Reference proteome</keyword>
<dbReference type="SUPFAM" id="SSF50249">
    <property type="entry name" value="Nucleic acid-binding proteins"/>
    <property type="match status" value="1"/>
</dbReference>
<organism evidence="10 11">
    <name type="scientific">Algivirga pacifica</name>
    <dbReference type="NCBI Taxonomy" id="1162670"/>
    <lineage>
        <taxon>Bacteria</taxon>
        <taxon>Pseudomonadati</taxon>
        <taxon>Bacteroidota</taxon>
        <taxon>Cytophagia</taxon>
        <taxon>Cytophagales</taxon>
        <taxon>Flammeovirgaceae</taxon>
        <taxon>Algivirga</taxon>
    </lineage>
</organism>
<keyword evidence="5 6" id="KW-0234">DNA repair</keyword>
<keyword evidence="7" id="KW-1133">Transmembrane helix</keyword>
<evidence type="ECO:0000256" key="4">
    <source>
        <dbReference type="ARBA" id="ARBA00023172"/>
    </source>
</evidence>
<comment type="similarity">
    <text evidence="6">Belongs to the RuvA family.</text>
</comment>
<dbReference type="NCBIfam" id="TIGR00084">
    <property type="entry name" value="ruvA"/>
    <property type="match status" value="1"/>
</dbReference>
<evidence type="ECO:0000256" key="6">
    <source>
        <dbReference type="HAMAP-Rule" id="MF_00031"/>
    </source>
</evidence>
<dbReference type="InterPro" id="IPR011114">
    <property type="entry name" value="RuvA_C"/>
</dbReference>
<dbReference type="Pfam" id="PF01330">
    <property type="entry name" value="RuvA_N"/>
    <property type="match status" value="1"/>
</dbReference>
<keyword evidence="4 6" id="KW-0233">DNA recombination</keyword>
<keyword evidence="1 6" id="KW-0963">Cytoplasm</keyword>
<protein>
    <recommendedName>
        <fullName evidence="6">Holliday junction branch migration complex subunit RuvA</fullName>
    </recommendedName>
</protein>
<evidence type="ECO:0000256" key="1">
    <source>
        <dbReference type="ARBA" id="ARBA00022490"/>
    </source>
</evidence>
<keyword evidence="7" id="KW-0812">Transmembrane</keyword>
<keyword evidence="3 6" id="KW-0238">DNA-binding</keyword>
<comment type="subcellular location">
    <subcellularLocation>
        <location evidence="6">Cytoplasm</location>
    </subcellularLocation>
</comment>
<dbReference type="InterPro" id="IPR013849">
    <property type="entry name" value="DNA_helicase_Holl-junc_RuvA_I"/>
</dbReference>
<dbReference type="Gene3D" id="1.10.150.20">
    <property type="entry name" value="5' to 3' exonuclease, C-terminal subdomain"/>
    <property type="match status" value="1"/>
</dbReference>
<evidence type="ECO:0000313" key="10">
    <source>
        <dbReference type="EMBL" id="GAA4821043.1"/>
    </source>
</evidence>
<dbReference type="InterPro" id="IPR010994">
    <property type="entry name" value="RuvA_2-like"/>
</dbReference>
<sequence length="203" mass="22249">MYNYIKGKLALKTPTYLVIDVGGIGYEVNIPLSTYSKLKGEEQCQLFTHFYVKEDHQALYGFLDKSEKELFLLLIGISGVGPSTGLAFLSTLSPLEIQQAILSDDVKTVQSVKGVGAKTAQRVIIELKDKVVKLQIEGQEAGEPALVNSLSPEVAEAKEQALEALMALGFSKSIAEKSLKVVIRKHGTQLKVEEMIKLVLKQN</sequence>
<proteinExistence type="inferred from homology"/>
<dbReference type="SUPFAM" id="SSF46929">
    <property type="entry name" value="DNA helicase RuvA subunit, C-terminal domain"/>
    <property type="match status" value="1"/>
</dbReference>
<gene>
    <name evidence="6 10" type="primary">ruvA</name>
    <name evidence="10" type="ORF">GCM10023331_01730</name>
</gene>
<dbReference type="InterPro" id="IPR036267">
    <property type="entry name" value="RuvA_C_sf"/>
</dbReference>
<comment type="caution">
    <text evidence="6">Lacks conserved residue(s) required for the propagation of feature annotation.</text>
</comment>
<evidence type="ECO:0000259" key="9">
    <source>
        <dbReference type="Pfam" id="PF07499"/>
    </source>
</evidence>
<evidence type="ECO:0000256" key="7">
    <source>
        <dbReference type="SAM" id="Phobius"/>
    </source>
</evidence>
<evidence type="ECO:0000256" key="2">
    <source>
        <dbReference type="ARBA" id="ARBA00022763"/>
    </source>
</evidence>
<comment type="function">
    <text evidence="6">The RuvA-RuvB-RuvC complex processes Holliday junction (HJ) DNA during genetic recombination and DNA repair, while the RuvA-RuvB complex plays an important role in the rescue of blocked DNA replication forks via replication fork reversal (RFR). RuvA specifically binds to HJ cruciform DNA, conferring on it an open structure. The RuvB hexamer acts as an ATP-dependent pump, pulling dsDNA into and through the RuvAB complex. HJ branch migration allows RuvC to scan DNA until it finds its consensus sequence, where it cleaves and resolves the cruciform DNA.</text>
</comment>
<dbReference type="Pfam" id="PF07499">
    <property type="entry name" value="RuvA_C"/>
    <property type="match status" value="1"/>
</dbReference>
<feature type="region of interest" description="Domain III" evidence="6">
    <location>
        <begin position="155"/>
        <end position="203"/>
    </location>
</feature>
<name>A0ABP9D3B2_9BACT</name>
<evidence type="ECO:0000313" key="11">
    <source>
        <dbReference type="Proteomes" id="UP001500298"/>
    </source>
</evidence>
<feature type="domain" description="Holliday junction DNA helicase RuvA C-terminal" evidence="9">
    <location>
        <begin position="157"/>
        <end position="202"/>
    </location>
</feature>
<comment type="subunit">
    <text evidence="6">Homotetramer. Forms an RuvA(8)-RuvB(12)-Holliday junction (HJ) complex. HJ DNA is sandwiched between 2 RuvA tetramers; dsDNA enters through RuvA and exits via RuvB. An RuvB hexamer assembles on each DNA strand where it exits the tetramer. Each RuvB hexamer is contacted by two RuvA subunits (via domain III) on 2 adjacent RuvB subunits; this complex drives branch migration. In the full resolvosome a probable DNA-RuvA(4)-RuvB(12)-RuvC(2) complex forms which resolves the HJ.</text>
</comment>
<evidence type="ECO:0000256" key="5">
    <source>
        <dbReference type="ARBA" id="ARBA00023204"/>
    </source>
</evidence>
<dbReference type="SUPFAM" id="SSF47781">
    <property type="entry name" value="RuvA domain 2-like"/>
    <property type="match status" value="1"/>
</dbReference>
<dbReference type="RefSeq" id="WP_345368521.1">
    <property type="nucleotide sequence ID" value="NZ_BAABJX010000004.1"/>
</dbReference>
<comment type="domain">
    <text evidence="6">Has three domains with a flexible linker between the domains II and III and assumes an 'L' shape. Domain III is highly mobile and contacts RuvB.</text>
</comment>
<evidence type="ECO:0000256" key="3">
    <source>
        <dbReference type="ARBA" id="ARBA00023125"/>
    </source>
</evidence>
<dbReference type="HAMAP" id="MF_00031">
    <property type="entry name" value="DNA_HJ_migration_RuvA"/>
    <property type="match status" value="1"/>
</dbReference>
<dbReference type="CDD" id="cd14332">
    <property type="entry name" value="UBA_RuvA_C"/>
    <property type="match status" value="1"/>
</dbReference>
<feature type="transmembrane region" description="Helical" evidence="7">
    <location>
        <begin position="70"/>
        <end position="89"/>
    </location>
</feature>
<dbReference type="Proteomes" id="UP001500298">
    <property type="component" value="Unassembled WGS sequence"/>
</dbReference>
<keyword evidence="2 6" id="KW-0227">DNA damage</keyword>
<dbReference type="InterPro" id="IPR012340">
    <property type="entry name" value="NA-bd_OB-fold"/>
</dbReference>
<dbReference type="Gene3D" id="2.40.50.140">
    <property type="entry name" value="Nucleic acid-binding proteins"/>
    <property type="match status" value="1"/>
</dbReference>
<keyword evidence="7" id="KW-0472">Membrane</keyword>
<reference evidence="11" key="1">
    <citation type="journal article" date="2019" name="Int. J. Syst. Evol. Microbiol.">
        <title>The Global Catalogue of Microorganisms (GCM) 10K type strain sequencing project: providing services to taxonomists for standard genome sequencing and annotation.</title>
        <authorList>
            <consortium name="The Broad Institute Genomics Platform"/>
            <consortium name="The Broad Institute Genome Sequencing Center for Infectious Disease"/>
            <person name="Wu L."/>
            <person name="Ma J."/>
        </authorList>
    </citation>
    <scope>NUCLEOTIDE SEQUENCE [LARGE SCALE GENOMIC DNA]</scope>
    <source>
        <strain evidence="11">JCM 18326</strain>
    </source>
</reference>
<dbReference type="EMBL" id="BAABJX010000004">
    <property type="protein sequence ID" value="GAA4821043.1"/>
    <property type="molecule type" value="Genomic_DNA"/>
</dbReference>
<comment type="caution">
    <text evidence="10">The sequence shown here is derived from an EMBL/GenBank/DDBJ whole genome shotgun (WGS) entry which is preliminary data.</text>
</comment>
<feature type="domain" description="DNA helicase Holliday junction RuvA type" evidence="8">
    <location>
        <begin position="1"/>
        <end position="61"/>
    </location>
</feature>
<dbReference type="InterPro" id="IPR000085">
    <property type="entry name" value="RuvA"/>
</dbReference>